<dbReference type="GO" id="GO:0006047">
    <property type="term" value="P:UDP-N-acetylglucosamine metabolic process"/>
    <property type="evidence" value="ECO:0007669"/>
    <property type="project" value="TreeGrafter"/>
</dbReference>
<comment type="subcellular location">
    <subcellularLocation>
        <location evidence="2 11">Cytoplasm</location>
    </subcellularLocation>
</comment>
<comment type="catalytic activity">
    <reaction evidence="1 11">
        <text>D-fructose 6-phosphate + L-glutamine = D-glucosamine 6-phosphate + L-glutamate</text>
        <dbReference type="Rhea" id="RHEA:13237"/>
        <dbReference type="ChEBI" id="CHEBI:29985"/>
        <dbReference type="ChEBI" id="CHEBI:58359"/>
        <dbReference type="ChEBI" id="CHEBI:58725"/>
        <dbReference type="ChEBI" id="CHEBI:61527"/>
        <dbReference type="EC" id="2.6.1.16"/>
    </reaction>
</comment>
<dbReference type="NCBIfam" id="TIGR01135">
    <property type="entry name" value="glmS"/>
    <property type="match status" value="1"/>
</dbReference>
<dbReference type="InterPro" id="IPR029055">
    <property type="entry name" value="Ntn_hydrolases_N"/>
</dbReference>
<dbReference type="GO" id="GO:0005975">
    <property type="term" value="P:carbohydrate metabolic process"/>
    <property type="evidence" value="ECO:0007669"/>
    <property type="project" value="UniProtKB-UniRule"/>
</dbReference>
<dbReference type="NCBIfam" id="NF001484">
    <property type="entry name" value="PRK00331.1"/>
    <property type="match status" value="1"/>
</dbReference>
<dbReference type="FunFam" id="3.40.50.10490:FF:000001">
    <property type="entry name" value="Glutamine--fructose-6-phosphate aminotransferase [isomerizing]"/>
    <property type="match status" value="1"/>
</dbReference>
<accession>A0A1I1HC61</accession>
<feature type="active site" description="For Fru-6P isomerization activity" evidence="11">
    <location>
        <position position="654"/>
    </location>
</feature>
<dbReference type="Pfam" id="PF01380">
    <property type="entry name" value="SIS"/>
    <property type="match status" value="2"/>
</dbReference>
<keyword evidence="5 11" id="KW-0963">Cytoplasm</keyword>
<dbReference type="AlphaFoldDB" id="A0A1I1HC61"/>
<name>A0A1I1HC61_NATHA</name>
<dbReference type="Pfam" id="PF13522">
    <property type="entry name" value="GATase_6"/>
    <property type="match status" value="1"/>
</dbReference>
<evidence type="ECO:0000256" key="5">
    <source>
        <dbReference type="ARBA" id="ARBA00022490"/>
    </source>
</evidence>
<evidence type="ECO:0000259" key="13">
    <source>
        <dbReference type="PROSITE" id="PS51278"/>
    </source>
</evidence>
<dbReference type="InterPro" id="IPR005855">
    <property type="entry name" value="GFAT"/>
</dbReference>
<comment type="function">
    <text evidence="10 11">Catalyzes the first step in hexosamine metabolism, converting fructose-6P into glucosamine-6P using glutamine as a nitrogen source.</text>
</comment>
<evidence type="ECO:0000256" key="2">
    <source>
        <dbReference type="ARBA" id="ARBA00004496"/>
    </source>
</evidence>
<protein>
    <recommendedName>
        <fullName evidence="4 11">Glutamine--fructose-6-phosphate aminotransferase [isomerizing]</fullName>
        <ecNumber evidence="3 11">2.6.1.16</ecNumber>
    </recommendedName>
    <alternativeName>
        <fullName evidence="11">D-fructose-6-phosphate amidotransferase</fullName>
    </alternativeName>
    <alternativeName>
        <fullName evidence="11">GFAT</fullName>
    </alternativeName>
    <alternativeName>
        <fullName evidence="11">Glucosamine-6-phosphate synthase</fullName>
    </alternativeName>
    <alternativeName>
        <fullName evidence="11">Hexosephosphate aminotransferase</fullName>
    </alternativeName>
    <alternativeName>
        <fullName evidence="11">L-glutamine--D-fructose-6-phosphate amidotransferase</fullName>
    </alternativeName>
</protein>
<dbReference type="GO" id="GO:0006487">
    <property type="term" value="P:protein N-linked glycosylation"/>
    <property type="evidence" value="ECO:0007669"/>
    <property type="project" value="TreeGrafter"/>
</dbReference>
<feature type="region of interest" description="Disordered" evidence="12">
    <location>
        <begin position="1"/>
        <end position="52"/>
    </location>
</feature>
<dbReference type="CDD" id="cd00714">
    <property type="entry name" value="GFAT"/>
    <property type="match status" value="1"/>
</dbReference>
<evidence type="ECO:0000256" key="10">
    <source>
        <dbReference type="ARBA" id="ARBA00055466"/>
    </source>
</evidence>
<keyword evidence="6 11" id="KW-0032">Aminotransferase</keyword>
<dbReference type="Gene3D" id="3.40.50.10490">
    <property type="entry name" value="Glucose-6-phosphate isomerase like protein, domain 1"/>
    <property type="match status" value="2"/>
</dbReference>
<sequence length="659" mass="70465">MAAVPVGVSEDPPVPYRTTARAGDNNDTERYAIPTDGTEPSRRGSRQFAPANGGERLMCGIIARVGSGDAADTLLSGLENLEYRGYDSAGIAVQNGSGVKVHKTSGEVDDLKSTLETRPSGNIGIGHTRWSTHGPPTEENAHPHTDTAGDVAVVHNGVIDNYDELRETLRENGHEFESDTDTEVIPHLIDEYREETGDTEGAVRRAVETLEGSYAIAAIVDGEERVYAARKGSPLVLGLDDSEWFLASDVPAFLDHTDEVIYLEDGDLVVLEPDTYRITDLEGDPVTRAVDTVDWDPEDAGKGQYDHYMHKEIHSQPTALANTIEGRIEDGDVAFEGLPPGSFADVESVQFVACGTSYHAAMYGEQLLRAAGIPTEVVRASEYGTNAGPVDDGTLAVAVTQSGETADTLDAVRTAASRGARTLAVTNVVGSTAAREADDAIYIRAGPEVGVAATKTYSSQAVTLALLTQRLAADVPDATPVEDREGMLEALEELPQHVERVLEMGRVTSLAREYLDSDSYFFIGNGFGHSVALEGALKFKEITYEHAEGFASGQLKHGPLALVTPETPVFAVYTGGDDEKTRTNAIEAQARGAPIVAVGPDDHPLIEVADAHLGVPDTHPVWAGLLANVQLQLLSYHAAKLLDRPIDKPRNLAKSVTVE</sequence>
<evidence type="ECO:0000256" key="8">
    <source>
        <dbReference type="ARBA" id="ARBA00022737"/>
    </source>
</evidence>
<keyword evidence="9" id="KW-0315">Glutamine amidotransferase</keyword>
<dbReference type="HAMAP" id="MF_00164">
    <property type="entry name" value="GlmS"/>
    <property type="match status" value="1"/>
</dbReference>
<evidence type="ECO:0000256" key="1">
    <source>
        <dbReference type="ARBA" id="ARBA00001031"/>
    </source>
</evidence>
<dbReference type="GO" id="GO:0097367">
    <property type="term" value="F:carbohydrate derivative binding"/>
    <property type="evidence" value="ECO:0007669"/>
    <property type="project" value="InterPro"/>
</dbReference>
<dbReference type="CDD" id="cd05009">
    <property type="entry name" value="SIS_GlmS_GlmD_2"/>
    <property type="match status" value="1"/>
</dbReference>
<evidence type="ECO:0000256" key="12">
    <source>
        <dbReference type="SAM" id="MobiDB-lite"/>
    </source>
</evidence>
<keyword evidence="7 11" id="KW-0808">Transferase</keyword>
<evidence type="ECO:0000256" key="4">
    <source>
        <dbReference type="ARBA" id="ARBA00016090"/>
    </source>
</evidence>
<dbReference type="PROSITE" id="PS51464">
    <property type="entry name" value="SIS"/>
    <property type="match status" value="2"/>
</dbReference>
<feature type="active site" description="Nucleophile; for GATase activity" evidence="11">
    <location>
        <position position="59"/>
    </location>
</feature>
<dbReference type="InterPro" id="IPR001347">
    <property type="entry name" value="SIS_dom"/>
</dbReference>
<evidence type="ECO:0000256" key="11">
    <source>
        <dbReference type="HAMAP-Rule" id="MF_00164"/>
    </source>
</evidence>
<feature type="domain" description="SIS" evidence="14">
    <location>
        <begin position="339"/>
        <end position="477"/>
    </location>
</feature>
<dbReference type="Gene3D" id="3.60.20.10">
    <property type="entry name" value="Glutamine Phosphoribosylpyrophosphate, subunit 1, domain 1"/>
    <property type="match status" value="1"/>
</dbReference>
<feature type="domain" description="Glutamine amidotransferase type-2" evidence="13">
    <location>
        <begin position="59"/>
        <end position="274"/>
    </location>
</feature>
<gene>
    <name evidence="11" type="primary">glmS</name>
    <name evidence="15" type="ORF">SAMN05444422_105225</name>
</gene>
<dbReference type="PANTHER" id="PTHR10937:SF0">
    <property type="entry name" value="GLUTAMINE--FRUCTOSE-6-PHOSPHATE TRANSAMINASE (ISOMERIZING)"/>
    <property type="match status" value="1"/>
</dbReference>
<keyword evidence="8" id="KW-0677">Repeat</keyword>
<dbReference type="Proteomes" id="UP000199161">
    <property type="component" value="Unassembled WGS sequence"/>
</dbReference>
<dbReference type="CDD" id="cd05008">
    <property type="entry name" value="SIS_GlmS_GlmD_1"/>
    <property type="match status" value="1"/>
</dbReference>
<evidence type="ECO:0000256" key="3">
    <source>
        <dbReference type="ARBA" id="ARBA00012916"/>
    </source>
</evidence>
<reference evidence="16" key="1">
    <citation type="submission" date="2016-10" db="EMBL/GenBank/DDBJ databases">
        <authorList>
            <person name="Varghese N."/>
            <person name="Submissions S."/>
        </authorList>
    </citation>
    <scope>NUCLEOTIDE SEQUENCE [LARGE SCALE GENOMIC DNA]</scope>
    <source>
        <strain evidence="16">DSM 13078</strain>
    </source>
</reference>
<evidence type="ECO:0000313" key="15">
    <source>
        <dbReference type="EMBL" id="SFC19578.1"/>
    </source>
</evidence>
<evidence type="ECO:0000256" key="7">
    <source>
        <dbReference type="ARBA" id="ARBA00022679"/>
    </source>
</evidence>
<dbReference type="GO" id="GO:0004360">
    <property type="term" value="F:glutamine-fructose-6-phosphate transaminase (isomerizing) activity"/>
    <property type="evidence" value="ECO:0007669"/>
    <property type="project" value="UniProtKB-UniRule"/>
</dbReference>
<dbReference type="InterPro" id="IPR017932">
    <property type="entry name" value="GATase_2_dom"/>
</dbReference>
<comment type="subunit">
    <text evidence="11">Homodimer.</text>
</comment>
<evidence type="ECO:0000259" key="14">
    <source>
        <dbReference type="PROSITE" id="PS51464"/>
    </source>
</evidence>
<dbReference type="InterPro" id="IPR046348">
    <property type="entry name" value="SIS_dom_sf"/>
</dbReference>
<feature type="domain" description="SIS" evidence="14">
    <location>
        <begin position="510"/>
        <end position="649"/>
    </location>
</feature>
<dbReference type="PROSITE" id="PS51278">
    <property type="entry name" value="GATASE_TYPE_2"/>
    <property type="match status" value="1"/>
</dbReference>
<dbReference type="EMBL" id="FOKW01000005">
    <property type="protein sequence ID" value="SFC19578.1"/>
    <property type="molecule type" value="Genomic_DNA"/>
</dbReference>
<dbReference type="SUPFAM" id="SSF53697">
    <property type="entry name" value="SIS domain"/>
    <property type="match status" value="1"/>
</dbReference>
<evidence type="ECO:0000256" key="6">
    <source>
        <dbReference type="ARBA" id="ARBA00022576"/>
    </source>
</evidence>
<keyword evidence="16" id="KW-1185">Reference proteome</keyword>
<evidence type="ECO:0000313" key="16">
    <source>
        <dbReference type="Proteomes" id="UP000199161"/>
    </source>
</evidence>
<dbReference type="EC" id="2.6.1.16" evidence="3 11"/>
<dbReference type="PANTHER" id="PTHR10937">
    <property type="entry name" value="GLUCOSAMINE--FRUCTOSE-6-PHOSPHATE AMINOTRANSFERASE, ISOMERIZING"/>
    <property type="match status" value="1"/>
</dbReference>
<dbReference type="FunFam" id="3.60.20.10:FF:000006">
    <property type="entry name" value="Glutamine--fructose-6-phosphate aminotransferase [isomerizing]"/>
    <property type="match status" value="1"/>
</dbReference>
<evidence type="ECO:0000256" key="9">
    <source>
        <dbReference type="ARBA" id="ARBA00022962"/>
    </source>
</evidence>
<dbReference type="InterPro" id="IPR035490">
    <property type="entry name" value="GlmS/FrlB_SIS"/>
</dbReference>
<dbReference type="GO" id="GO:0006002">
    <property type="term" value="P:fructose 6-phosphate metabolic process"/>
    <property type="evidence" value="ECO:0007669"/>
    <property type="project" value="TreeGrafter"/>
</dbReference>
<dbReference type="InterPro" id="IPR047084">
    <property type="entry name" value="GFAT_N"/>
</dbReference>
<dbReference type="GO" id="GO:0005737">
    <property type="term" value="C:cytoplasm"/>
    <property type="evidence" value="ECO:0007669"/>
    <property type="project" value="UniProtKB-SubCell"/>
</dbReference>
<dbReference type="InterPro" id="IPR035466">
    <property type="entry name" value="GlmS/AgaS_SIS"/>
</dbReference>
<dbReference type="SUPFAM" id="SSF56235">
    <property type="entry name" value="N-terminal nucleophile aminohydrolases (Ntn hydrolases)"/>
    <property type="match status" value="1"/>
</dbReference>
<feature type="initiator methionine" description="Removed" evidence="11">
    <location>
        <position position="58"/>
    </location>
</feature>
<proteinExistence type="inferred from homology"/>
<organism evidence="15 16">
    <name type="scientific">Natronobacterium haloterrestre</name>
    <name type="common">Halobiforma haloterrestris</name>
    <dbReference type="NCBI Taxonomy" id="148448"/>
    <lineage>
        <taxon>Archaea</taxon>
        <taxon>Methanobacteriati</taxon>
        <taxon>Methanobacteriota</taxon>
        <taxon>Stenosarchaea group</taxon>
        <taxon>Halobacteria</taxon>
        <taxon>Halobacteriales</taxon>
        <taxon>Natrialbaceae</taxon>
        <taxon>Natronobacterium</taxon>
    </lineage>
</organism>